<dbReference type="EMBL" id="JADGMS010000005">
    <property type="protein sequence ID" value="KAF9681808.1"/>
    <property type="molecule type" value="Genomic_DNA"/>
</dbReference>
<dbReference type="AlphaFoldDB" id="A0A835K6Q5"/>
<keyword evidence="2" id="KW-1185">Reference proteome</keyword>
<dbReference type="Proteomes" id="UP000657918">
    <property type="component" value="Unassembled WGS sequence"/>
</dbReference>
<proteinExistence type="predicted"/>
<gene>
    <name evidence="1" type="ORF">SADUNF_Sadunf05G0041100</name>
</gene>
<reference evidence="1 2" key="1">
    <citation type="submission" date="2020-10" db="EMBL/GenBank/DDBJ databases">
        <title>Plant Genome Project.</title>
        <authorList>
            <person name="Zhang R.-G."/>
        </authorList>
    </citation>
    <scope>NUCLEOTIDE SEQUENCE [LARGE SCALE GENOMIC DNA]</scope>
    <source>
        <strain evidence="1">FAFU-HL-1</strain>
        <tissue evidence="1">Leaf</tissue>
    </source>
</reference>
<name>A0A835K6Q5_9ROSI</name>
<accession>A0A835K6Q5</accession>
<sequence>MMNVLLETKENALSYFHAQLMRVTHKSELRYKTSLCKSQWKQVNCRWILTTSAKGRSELSLVLPPTNFINIATASYERPPLRVRPGL</sequence>
<protein>
    <submittedName>
        <fullName evidence="1">Uncharacterized protein</fullName>
    </submittedName>
</protein>
<evidence type="ECO:0000313" key="1">
    <source>
        <dbReference type="EMBL" id="KAF9681808.1"/>
    </source>
</evidence>
<organism evidence="1 2">
    <name type="scientific">Salix dunnii</name>
    <dbReference type="NCBI Taxonomy" id="1413687"/>
    <lineage>
        <taxon>Eukaryota</taxon>
        <taxon>Viridiplantae</taxon>
        <taxon>Streptophyta</taxon>
        <taxon>Embryophyta</taxon>
        <taxon>Tracheophyta</taxon>
        <taxon>Spermatophyta</taxon>
        <taxon>Magnoliopsida</taxon>
        <taxon>eudicotyledons</taxon>
        <taxon>Gunneridae</taxon>
        <taxon>Pentapetalae</taxon>
        <taxon>rosids</taxon>
        <taxon>fabids</taxon>
        <taxon>Malpighiales</taxon>
        <taxon>Salicaceae</taxon>
        <taxon>Saliceae</taxon>
        <taxon>Salix</taxon>
    </lineage>
</organism>
<evidence type="ECO:0000313" key="2">
    <source>
        <dbReference type="Proteomes" id="UP000657918"/>
    </source>
</evidence>
<comment type="caution">
    <text evidence="1">The sequence shown here is derived from an EMBL/GenBank/DDBJ whole genome shotgun (WGS) entry which is preliminary data.</text>
</comment>